<evidence type="ECO:0000313" key="4">
    <source>
        <dbReference type="Proteomes" id="UP000195514"/>
    </source>
</evidence>
<evidence type="ECO:0000313" key="3">
    <source>
        <dbReference type="EMBL" id="SMX55110.1"/>
    </source>
</evidence>
<gene>
    <name evidence="3" type="ORF">CFX1CAM_2045</name>
</gene>
<comment type="similarity">
    <text evidence="1">Belongs to the TolB family.</text>
</comment>
<dbReference type="RefSeq" id="WP_087862897.1">
    <property type="nucleotide sequence ID" value="NZ_LT859958.1"/>
</dbReference>
<feature type="signal peptide" evidence="2">
    <location>
        <begin position="1"/>
        <end position="23"/>
    </location>
</feature>
<name>A0A1Y6KAS1_9CHLR</name>
<dbReference type="PROSITE" id="PS51257">
    <property type="entry name" value="PROKAR_LIPOPROTEIN"/>
    <property type="match status" value="1"/>
</dbReference>
<dbReference type="InterPro" id="IPR011042">
    <property type="entry name" value="6-blade_b-propeller_TolB-like"/>
</dbReference>
<organism evidence="3 4">
    <name type="scientific">Candidatus Brevifilum fermentans</name>
    <dbReference type="NCBI Taxonomy" id="1986204"/>
    <lineage>
        <taxon>Bacteria</taxon>
        <taxon>Bacillati</taxon>
        <taxon>Chloroflexota</taxon>
        <taxon>Anaerolineae</taxon>
        <taxon>Anaerolineales</taxon>
        <taxon>Anaerolineaceae</taxon>
        <taxon>Candidatus Brevifilum</taxon>
    </lineage>
</organism>
<feature type="chain" id="PRO_5012802961" evidence="2">
    <location>
        <begin position="24"/>
        <end position="390"/>
    </location>
</feature>
<dbReference type="SUPFAM" id="SSF82171">
    <property type="entry name" value="DPP6 N-terminal domain-like"/>
    <property type="match status" value="1"/>
</dbReference>
<dbReference type="PANTHER" id="PTHR36842">
    <property type="entry name" value="PROTEIN TOLB HOMOLOG"/>
    <property type="match status" value="1"/>
</dbReference>
<proteinExistence type="inferred from homology"/>
<dbReference type="EMBL" id="LT859958">
    <property type="protein sequence ID" value="SMX55110.1"/>
    <property type="molecule type" value="Genomic_DNA"/>
</dbReference>
<dbReference type="OrthoDB" id="147551at2"/>
<dbReference type="AlphaFoldDB" id="A0A1Y6KAS1"/>
<keyword evidence="4" id="KW-1185">Reference proteome</keyword>
<protein>
    <submittedName>
        <fullName evidence="3">Uncharacterized protein</fullName>
    </submittedName>
</protein>
<dbReference type="PANTHER" id="PTHR36842:SF1">
    <property type="entry name" value="PROTEIN TOLB"/>
    <property type="match status" value="1"/>
</dbReference>
<evidence type="ECO:0000256" key="2">
    <source>
        <dbReference type="SAM" id="SignalP"/>
    </source>
</evidence>
<dbReference type="Gene3D" id="2.120.10.30">
    <property type="entry name" value="TolB, C-terminal domain"/>
    <property type="match status" value="1"/>
</dbReference>
<accession>A0A1Y6KAS1</accession>
<dbReference type="InterPro" id="IPR011659">
    <property type="entry name" value="WD40"/>
</dbReference>
<dbReference type="Pfam" id="PF07676">
    <property type="entry name" value="PD40"/>
    <property type="match status" value="1"/>
</dbReference>
<evidence type="ECO:0000256" key="1">
    <source>
        <dbReference type="ARBA" id="ARBA00009820"/>
    </source>
</evidence>
<reference evidence="4" key="1">
    <citation type="submission" date="2017-05" db="EMBL/GenBank/DDBJ databases">
        <authorList>
            <person name="Kirkegaard R."/>
            <person name="Mcilroy J S."/>
        </authorList>
    </citation>
    <scope>NUCLEOTIDE SEQUENCE [LARGE SCALE GENOMIC DNA]</scope>
</reference>
<sequence>MKKSIQPKMILTLIGLLSITLSACLTTTKYSPQESEPVPEMTTQNLPPEKFELPAPLFYLQNGQIWRLDPDAQSTQQLTNENAPIESFDLSVNGMLAYISNNSLITSDSQGNNRQVLRAGPALPPISDELARLNDFEYITTALRTPCWSPDGQKIAFIENGLQIFNLKTGQADMVWRQSTTSSNPTLFEGVLSWSPDGRFILLDQYTYPIENKYYRWISLLQLGESLHLNISPQSGGSFAWSSDAGDLFLANQAFGSEQSLMRCKPETAQCQMIAEFEPARWYYHYAFPFVSPDGRLLVLMGASNDPVQQPQGLKLISVRQDGYGRNELRRDRYRVESGLWAPAGNGVLIRLAQGTDDFPAGSTLWLSVEDVPAVPLPLPNATNLRWGVD</sequence>
<keyword evidence="2" id="KW-0732">Signal</keyword>
<dbReference type="KEGG" id="abat:CFX1CAM_2045"/>
<dbReference type="Proteomes" id="UP000195514">
    <property type="component" value="Chromosome I"/>
</dbReference>